<feature type="binding site" evidence="10">
    <location>
        <position position="94"/>
    </location>
    <ligand>
        <name>Zn(2+)</name>
        <dbReference type="ChEBI" id="CHEBI:29105"/>
    </ligand>
</feature>
<keyword evidence="8 10" id="KW-0456">Lyase</keyword>
<comment type="similarity">
    <text evidence="10">In the N-terminal section; belongs to the histidinol-phosphatase family.</text>
</comment>
<dbReference type="InterPro" id="IPR005954">
    <property type="entry name" value="HisB_N"/>
</dbReference>
<feature type="binding site" evidence="10">
    <location>
        <position position="9"/>
    </location>
    <ligand>
        <name>Mg(2+)</name>
        <dbReference type="ChEBI" id="CHEBI:18420"/>
    </ligand>
</feature>
<feature type="binding site" evidence="10">
    <location>
        <position position="129"/>
    </location>
    <ligand>
        <name>Mg(2+)</name>
        <dbReference type="ChEBI" id="CHEBI:18420"/>
    </ligand>
</feature>
<evidence type="ECO:0000313" key="12">
    <source>
        <dbReference type="Proteomes" id="UP000014400"/>
    </source>
</evidence>
<dbReference type="UniPathway" id="UPA00031">
    <property type="reaction ID" value="UER00011"/>
</dbReference>
<gene>
    <name evidence="10" type="primary">hisB</name>
    <name evidence="11" type="ORF">HMPREF1476_00814</name>
</gene>
<evidence type="ECO:0000256" key="1">
    <source>
        <dbReference type="ARBA" id="ARBA00005047"/>
    </source>
</evidence>
<proteinExistence type="inferred from homology"/>
<comment type="cofactor">
    <cofactor evidence="10">
        <name>Zn(2+)</name>
        <dbReference type="ChEBI" id="CHEBI:29105"/>
    </cofactor>
</comment>
<keyword evidence="4 10" id="KW-0479">Metal-binding</keyword>
<dbReference type="InterPro" id="IPR020566">
    <property type="entry name" value="His_synth_bifunc_HisB"/>
</dbReference>
<evidence type="ECO:0000256" key="9">
    <source>
        <dbReference type="ARBA" id="ARBA00023268"/>
    </source>
</evidence>
<dbReference type="NCBIfam" id="TIGR01656">
    <property type="entry name" value="Histidinol-ppas"/>
    <property type="match status" value="1"/>
</dbReference>
<comment type="subcellular location">
    <subcellularLocation>
        <location evidence="10">Cytoplasm</location>
    </subcellularLocation>
</comment>
<dbReference type="InterPro" id="IPR000807">
    <property type="entry name" value="ImidazoleglycerolP_deHydtase"/>
</dbReference>
<organism evidence="11 12">
    <name type="scientific">Sutterella wadsworthensis HGA0223</name>
    <dbReference type="NCBI Taxonomy" id="1203554"/>
    <lineage>
        <taxon>Bacteria</taxon>
        <taxon>Pseudomonadati</taxon>
        <taxon>Pseudomonadota</taxon>
        <taxon>Betaproteobacteria</taxon>
        <taxon>Burkholderiales</taxon>
        <taxon>Sutterellaceae</taxon>
        <taxon>Sutterella</taxon>
    </lineage>
</organism>
<feature type="binding site" evidence="10">
    <location>
        <position position="100"/>
    </location>
    <ligand>
        <name>Zn(2+)</name>
        <dbReference type="ChEBI" id="CHEBI:29105"/>
    </ligand>
</feature>
<dbReference type="GO" id="GO:0005737">
    <property type="term" value="C:cytoplasm"/>
    <property type="evidence" value="ECO:0007669"/>
    <property type="project" value="UniProtKB-SubCell"/>
</dbReference>
<comment type="catalytic activity">
    <reaction evidence="10">
        <text>D-erythro-1-(imidazol-4-yl)glycerol 3-phosphate = 3-(imidazol-4-yl)-2-oxopropyl phosphate + H2O</text>
        <dbReference type="Rhea" id="RHEA:11040"/>
        <dbReference type="ChEBI" id="CHEBI:15377"/>
        <dbReference type="ChEBI" id="CHEBI:57766"/>
        <dbReference type="ChEBI" id="CHEBI:58278"/>
        <dbReference type="EC" id="4.2.1.19"/>
    </reaction>
</comment>
<dbReference type="PANTHER" id="PTHR23133:SF2">
    <property type="entry name" value="IMIDAZOLEGLYCEROL-PHOSPHATE DEHYDRATASE"/>
    <property type="match status" value="1"/>
</dbReference>
<keyword evidence="5 10" id="KW-0378">Hydrolase</keyword>
<dbReference type="GO" id="GO:0000105">
    <property type="term" value="P:L-histidine biosynthetic process"/>
    <property type="evidence" value="ECO:0007669"/>
    <property type="project" value="UniProtKB-UniRule"/>
</dbReference>
<dbReference type="PROSITE" id="PS00955">
    <property type="entry name" value="IGP_DEHYDRATASE_2"/>
    <property type="match status" value="1"/>
</dbReference>
<feature type="region of interest" description="Histidinol-phosphatase" evidence="10">
    <location>
        <begin position="1"/>
        <end position="175"/>
    </location>
</feature>
<evidence type="ECO:0000313" key="11">
    <source>
        <dbReference type="EMBL" id="EPE00085.1"/>
    </source>
</evidence>
<accession>S3CHR5</accession>
<dbReference type="InterPro" id="IPR006543">
    <property type="entry name" value="Histidinol-phos"/>
</dbReference>
<dbReference type="NCBIfam" id="NF003937">
    <property type="entry name" value="PRK05446.1"/>
    <property type="match status" value="1"/>
</dbReference>
<dbReference type="PROSITE" id="PS00954">
    <property type="entry name" value="IGP_DEHYDRATASE_1"/>
    <property type="match status" value="1"/>
</dbReference>
<dbReference type="RefSeq" id="WP_016474143.1">
    <property type="nucleotide sequence ID" value="NZ_KE150480.1"/>
</dbReference>
<sequence>MSERILFVDRDGTILEEPHDFQVDSFEKMRFVEGVLPALKALREAGWKLVMVSNQDGLGTASFPTETFKGPHELMMQILESQGAHFDEVLICPHMPGEGCTCRKPNTGLVKQYLKRGVLDKHNSYVIGDRETDLTLAKNMGLTGLRVGPDGQSWAAIEKRLLESLPAAPAQPVRDRHSAVERVTKETQISVEVWLDRSGENDISTGIGFFDHMLDQIAVHGGIRLHLHAKGDLQIDDHHTVEDVGLALGEALRLALGDKRGIRRFGFLLPMDEALARCALDISGRPYLTFKAKFKHRHVGDLSTEMIEHFFRSLSQTMGITLNLKAKGGNDHHVAESLFKAFGRTLRDAVRVEGTELPSSKGVL</sequence>
<protein>
    <recommendedName>
        <fullName evidence="10">Histidine biosynthesis bifunctional protein HisB</fullName>
    </recommendedName>
    <domain>
        <recommendedName>
            <fullName evidence="10">Histidinol-phosphatase</fullName>
            <ecNumber evidence="10">3.1.3.15</ecNumber>
        </recommendedName>
    </domain>
    <domain>
        <recommendedName>
            <fullName evidence="10">Imidazoleglycerol-phosphate dehydratase</fullName>
            <shortName evidence="10">IGPD</shortName>
            <ecNumber evidence="10">4.2.1.19</ecNumber>
        </recommendedName>
    </domain>
</protein>
<dbReference type="GO" id="GO:0046872">
    <property type="term" value="F:metal ion binding"/>
    <property type="evidence" value="ECO:0007669"/>
    <property type="project" value="UniProtKB-KW"/>
</dbReference>
<dbReference type="FunFam" id="3.30.230.40:FF:000001">
    <property type="entry name" value="Imidazoleglycerol-phosphate dehydratase HisB"/>
    <property type="match status" value="1"/>
</dbReference>
<dbReference type="FunFam" id="3.30.230.40:FF:000003">
    <property type="entry name" value="Imidazoleglycerol-phosphate dehydratase HisB"/>
    <property type="match status" value="1"/>
</dbReference>
<dbReference type="SUPFAM" id="SSF56784">
    <property type="entry name" value="HAD-like"/>
    <property type="match status" value="1"/>
</dbReference>
<keyword evidence="7 10" id="KW-0368">Histidine biosynthesis</keyword>
<dbReference type="CDD" id="cd07914">
    <property type="entry name" value="IGPD"/>
    <property type="match status" value="1"/>
</dbReference>
<dbReference type="NCBIfam" id="NF002111">
    <property type="entry name" value="PRK00951.2-1"/>
    <property type="match status" value="1"/>
</dbReference>
<dbReference type="Pfam" id="PF13242">
    <property type="entry name" value="Hydrolase_like"/>
    <property type="match status" value="1"/>
</dbReference>
<dbReference type="PATRIC" id="fig|1203554.3.peg.818"/>
<evidence type="ECO:0000256" key="7">
    <source>
        <dbReference type="ARBA" id="ARBA00023102"/>
    </source>
</evidence>
<dbReference type="NCBIfam" id="TIGR01261">
    <property type="entry name" value="hisB_Nterm"/>
    <property type="match status" value="1"/>
</dbReference>
<dbReference type="Gene3D" id="3.30.230.40">
    <property type="entry name" value="Imidazole glycerol phosphate dehydratase, domain 1"/>
    <property type="match status" value="2"/>
</dbReference>
<comment type="pathway">
    <text evidence="1 10">Amino-acid biosynthesis; L-histidine biosynthesis; L-histidine from 5-phospho-alpha-D-ribose 1-diphosphate: step 6/9.</text>
</comment>
<dbReference type="HAMAP" id="MF_00076">
    <property type="entry name" value="HisB"/>
    <property type="match status" value="1"/>
</dbReference>
<dbReference type="Pfam" id="PF00475">
    <property type="entry name" value="IGPD"/>
    <property type="match status" value="1"/>
</dbReference>
<dbReference type="NCBIfam" id="NF002114">
    <property type="entry name" value="PRK00951.2-4"/>
    <property type="match status" value="1"/>
</dbReference>
<name>S3CHR5_9BURK</name>
<dbReference type="PANTHER" id="PTHR23133">
    <property type="entry name" value="IMIDAZOLEGLYCEROL-PHOSPHATE DEHYDRATASE HIS7"/>
    <property type="match status" value="1"/>
</dbReference>
<dbReference type="CDD" id="cd07503">
    <property type="entry name" value="HAD_HisB-N"/>
    <property type="match status" value="1"/>
</dbReference>
<comment type="pathway">
    <text evidence="10">Amino-acid biosynthesis; L-histidine biosynthesis; L-histidine from 5-phospho-alpha-D-ribose 1-diphosphate: step 8/9.</text>
</comment>
<keyword evidence="2 10" id="KW-0963">Cytoplasm</keyword>
<comment type="catalytic activity">
    <reaction evidence="10">
        <text>L-histidinol phosphate + H2O = L-histidinol + phosphate</text>
        <dbReference type="Rhea" id="RHEA:14465"/>
        <dbReference type="ChEBI" id="CHEBI:15377"/>
        <dbReference type="ChEBI" id="CHEBI:43474"/>
        <dbReference type="ChEBI" id="CHEBI:57699"/>
        <dbReference type="ChEBI" id="CHEBI:57980"/>
        <dbReference type="EC" id="3.1.3.15"/>
    </reaction>
</comment>
<feature type="region of interest" description="Imidazoleglycerol-phosphate dehydratase" evidence="10">
    <location>
        <begin position="176"/>
        <end position="364"/>
    </location>
</feature>
<reference evidence="11 12" key="1">
    <citation type="submission" date="2013-04" db="EMBL/GenBank/DDBJ databases">
        <title>The Genome Sequence of Sutterella wadsworthensis HGA0223.</title>
        <authorList>
            <consortium name="The Broad Institute Genomics Platform"/>
            <person name="Earl A."/>
            <person name="Ward D."/>
            <person name="Feldgarden M."/>
            <person name="Gevers D."/>
            <person name="Schmidt T.M."/>
            <person name="Dover J."/>
            <person name="Dai D."/>
            <person name="Walker B."/>
            <person name="Young S."/>
            <person name="Zeng Q."/>
            <person name="Gargeya S."/>
            <person name="Fitzgerald M."/>
            <person name="Haas B."/>
            <person name="Abouelleil A."/>
            <person name="Allen A.W."/>
            <person name="Alvarado L."/>
            <person name="Arachchi H.M."/>
            <person name="Berlin A.M."/>
            <person name="Chapman S.B."/>
            <person name="Gainer-Dewar J."/>
            <person name="Goldberg J."/>
            <person name="Griggs A."/>
            <person name="Gujja S."/>
            <person name="Hansen M."/>
            <person name="Howarth C."/>
            <person name="Imamovic A."/>
            <person name="Ireland A."/>
            <person name="Larimer J."/>
            <person name="McCowan C."/>
            <person name="Murphy C."/>
            <person name="Pearson M."/>
            <person name="Poon T.W."/>
            <person name="Priest M."/>
            <person name="Roberts A."/>
            <person name="Saif S."/>
            <person name="Shea T."/>
            <person name="Sisk P."/>
            <person name="Sykes S."/>
            <person name="Wortman J."/>
            <person name="Nusbaum C."/>
            <person name="Birren B."/>
        </authorList>
    </citation>
    <scope>NUCLEOTIDE SEQUENCE [LARGE SCALE GENOMIC DNA]</scope>
    <source>
        <strain evidence="11 12">HGA0223</strain>
    </source>
</reference>
<keyword evidence="9 10" id="KW-0511">Multifunctional enzyme</keyword>
<dbReference type="HOGENOM" id="CLU_044308_0_0_4"/>
<comment type="caution">
    <text evidence="11">The sequence shown here is derived from an EMBL/GenBank/DDBJ whole genome shotgun (WGS) entry which is preliminary data.</text>
</comment>
<dbReference type="EC" id="4.2.1.19" evidence="10"/>
<dbReference type="InterPro" id="IPR006549">
    <property type="entry name" value="HAD-SF_hydro_IIIA"/>
</dbReference>
<dbReference type="InterPro" id="IPR020565">
    <property type="entry name" value="ImidazoleglycerP_deHydtase_CS"/>
</dbReference>
<dbReference type="InterPro" id="IPR020568">
    <property type="entry name" value="Ribosomal_Su5_D2-typ_SF"/>
</dbReference>
<evidence type="ECO:0000256" key="8">
    <source>
        <dbReference type="ARBA" id="ARBA00023239"/>
    </source>
</evidence>
<dbReference type="Gene3D" id="3.40.50.1000">
    <property type="entry name" value="HAD superfamily/HAD-like"/>
    <property type="match status" value="1"/>
</dbReference>
<dbReference type="InterPro" id="IPR023214">
    <property type="entry name" value="HAD_sf"/>
</dbReference>
<feature type="binding site" evidence="10">
    <location>
        <position position="102"/>
    </location>
    <ligand>
        <name>Zn(2+)</name>
        <dbReference type="ChEBI" id="CHEBI:29105"/>
    </ligand>
</feature>
<dbReference type="AlphaFoldDB" id="S3CHR5"/>
<evidence type="ECO:0000256" key="4">
    <source>
        <dbReference type="ARBA" id="ARBA00022723"/>
    </source>
</evidence>
<dbReference type="InterPro" id="IPR038494">
    <property type="entry name" value="IGPD_sf"/>
</dbReference>
<dbReference type="eggNOG" id="COG0241">
    <property type="taxonomic scope" value="Bacteria"/>
</dbReference>
<dbReference type="InterPro" id="IPR036412">
    <property type="entry name" value="HAD-like_sf"/>
</dbReference>
<dbReference type="NCBIfam" id="TIGR01662">
    <property type="entry name" value="HAD-SF-IIIA"/>
    <property type="match status" value="1"/>
</dbReference>
<dbReference type="EMBL" id="ATCF01000012">
    <property type="protein sequence ID" value="EPE00085.1"/>
    <property type="molecule type" value="Genomic_DNA"/>
</dbReference>
<keyword evidence="10" id="KW-0862">Zinc</keyword>
<dbReference type="HAMAP" id="MF_01022">
    <property type="entry name" value="Bifunc_HisB"/>
    <property type="match status" value="1"/>
</dbReference>
<feature type="binding site" evidence="10">
    <location>
        <position position="11"/>
    </location>
    <ligand>
        <name>Mg(2+)</name>
        <dbReference type="ChEBI" id="CHEBI:18420"/>
    </ligand>
</feature>
<dbReference type="eggNOG" id="COG0131">
    <property type="taxonomic scope" value="Bacteria"/>
</dbReference>
<feature type="binding site" evidence="10">
    <location>
        <position position="92"/>
    </location>
    <ligand>
        <name>Zn(2+)</name>
        <dbReference type="ChEBI" id="CHEBI:29105"/>
    </ligand>
</feature>
<evidence type="ECO:0000256" key="6">
    <source>
        <dbReference type="ARBA" id="ARBA00022842"/>
    </source>
</evidence>
<feature type="active site" description="Proton donor" evidence="10">
    <location>
        <position position="11"/>
    </location>
</feature>
<dbReference type="GO" id="GO:0004401">
    <property type="term" value="F:histidinol-phosphatase activity"/>
    <property type="evidence" value="ECO:0007669"/>
    <property type="project" value="UniProtKB-UniRule"/>
</dbReference>
<dbReference type="Proteomes" id="UP000014400">
    <property type="component" value="Unassembled WGS sequence"/>
</dbReference>
<evidence type="ECO:0000256" key="3">
    <source>
        <dbReference type="ARBA" id="ARBA00022605"/>
    </source>
</evidence>
<evidence type="ECO:0000256" key="10">
    <source>
        <dbReference type="HAMAP-Rule" id="MF_01022"/>
    </source>
</evidence>
<keyword evidence="12" id="KW-1185">Reference proteome</keyword>
<evidence type="ECO:0000256" key="2">
    <source>
        <dbReference type="ARBA" id="ARBA00022490"/>
    </source>
</evidence>
<dbReference type="EC" id="3.1.3.15" evidence="10"/>
<dbReference type="SUPFAM" id="SSF54211">
    <property type="entry name" value="Ribosomal protein S5 domain 2-like"/>
    <property type="match status" value="2"/>
</dbReference>
<evidence type="ECO:0000256" key="5">
    <source>
        <dbReference type="ARBA" id="ARBA00022801"/>
    </source>
</evidence>
<keyword evidence="3 10" id="KW-0028">Amino-acid biosynthesis</keyword>
<feature type="active site" description="Nucleophile" evidence="10">
    <location>
        <position position="9"/>
    </location>
</feature>
<comment type="cofactor">
    <cofactor evidence="10">
        <name>Mg(2+)</name>
        <dbReference type="ChEBI" id="CHEBI:18420"/>
    </cofactor>
</comment>
<comment type="similarity">
    <text evidence="10">In the C-terminal section; belongs to the imidazoleglycerol-phosphate dehydratase family.</text>
</comment>
<keyword evidence="6 10" id="KW-0460">Magnesium</keyword>
<dbReference type="STRING" id="1203554.HMPREF1476_00814"/>
<dbReference type="GO" id="GO:0004424">
    <property type="term" value="F:imidazoleglycerol-phosphate dehydratase activity"/>
    <property type="evidence" value="ECO:0007669"/>
    <property type="project" value="UniProtKB-UniRule"/>
</dbReference>